<dbReference type="InterPro" id="IPR025662">
    <property type="entry name" value="Sigma_54_int_dom_ATP-bd_1"/>
</dbReference>
<protein>
    <submittedName>
        <fullName evidence="2">Uncharacterized protein</fullName>
    </submittedName>
</protein>
<comment type="caution">
    <text evidence="2">The sequence shown here is derived from an EMBL/GenBank/DDBJ whole genome shotgun (WGS) entry which is preliminary data.</text>
</comment>
<organism evidence="2 3">
    <name type="scientific">Halovenus carboxidivorans</name>
    <dbReference type="NCBI Taxonomy" id="2692199"/>
    <lineage>
        <taxon>Archaea</taxon>
        <taxon>Methanobacteriati</taxon>
        <taxon>Methanobacteriota</taxon>
        <taxon>Stenosarchaea group</taxon>
        <taxon>Halobacteria</taxon>
        <taxon>Halobacteriales</taxon>
        <taxon>Haloarculaceae</taxon>
        <taxon>Halovenus</taxon>
    </lineage>
</organism>
<evidence type="ECO:0000256" key="1">
    <source>
        <dbReference type="SAM" id="MobiDB-lite"/>
    </source>
</evidence>
<dbReference type="RefSeq" id="WP_159765038.1">
    <property type="nucleotide sequence ID" value="NZ_WUUT01000006.1"/>
</dbReference>
<dbReference type="AlphaFoldDB" id="A0A6B0TBZ6"/>
<feature type="region of interest" description="Disordered" evidence="1">
    <location>
        <begin position="184"/>
        <end position="203"/>
    </location>
</feature>
<accession>A0A6B0TBZ6</accession>
<reference evidence="2 3" key="1">
    <citation type="submission" date="2019-12" db="EMBL/GenBank/DDBJ databases">
        <title>Isolation and characterization of three novel carbon monoxide-oxidizing members of Halobacteria from salione crusts and soils.</title>
        <authorList>
            <person name="Myers M.R."/>
            <person name="King G.M."/>
        </authorList>
    </citation>
    <scope>NUCLEOTIDE SEQUENCE [LARGE SCALE GENOMIC DNA]</scope>
    <source>
        <strain evidence="2 3">WSH3</strain>
    </source>
</reference>
<dbReference type="PROSITE" id="PS00675">
    <property type="entry name" value="SIGMA54_INTERACT_1"/>
    <property type="match status" value="1"/>
</dbReference>
<evidence type="ECO:0000313" key="2">
    <source>
        <dbReference type="EMBL" id="MXR52912.1"/>
    </source>
</evidence>
<gene>
    <name evidence="2" type="ORF">GRX03_15030</name>
</gene>
<proteinExistence type="predicted"/>
<evidence type="ECO:0000313" key="3">
    <source>
        <dbReference type="Proteomes" id="UP000466535"/>
    </source>
</evidence>
<keyword evidence="3" id="KW-1185">Reference proteome</keyword>
<feature type="region of interest" description="Disordered" evidence="1">
    <location>
        <begin position="1"/>
        <end position="20"/>
    </location>
</feature>
<name>A0A6B0TBZ6_9EURY</name>
<dbReference type="Proteomes" id="UP000466535">
    <property type="component" value="Unassembled WGS sequence"/>
</dbReference>
<dbReference type="OrthoDB" id="306618at2157"/>
<dbReference type="EMBL" id="WUUT01000006">
    <property type="protein sequence ID" value="MXR52912.1"/>
    <property type="molecule type" value="Genomic_DNA"/>
</dbReference>
<sequence length="588" mass="65375">MSTNTKSSNDGDEQLANHIPEALQSRDQWVCWSTDENGQRYPANPKTDSRVNPSDPNTFVGYEAAEVFSDAPSAEMDGLGFTLTEDDSLVGIRLENAVSDGEPEEWAEEIIDTVDSYAEYGPEQTHILLFVKGPLPDDGERNSDVEMTGKERVFPVTGDRLEQAPASVEERESALKELHKEYIADEHTNGDSSDTAGLESDNPLSDVRETVLEEFDKQTWEVTEASLCVPASLLLEGLQSCTGLVIVGETGAGKSTVIRFFNDGLDNLVERSDDATPASFVSAEPSKDEEELEKLDLLPRIQHKLMTCKDMSSWFAGDQASIKKWMAVVANVMDGDGYVRDTGSHGQRGYEGDYRFGFLGATTPLPRRAWDVMGHTGNRLVFHEKSKMTDMSQAVSDVFDDDEYGKKVARCQKAVQTLLNDLWSEHGGYGSVEWESSLSNELQQVFEYLTMLVVHARAPVEDGTTKKEGPHRIATTLRDIARGHALLCGRKQIEIEDAQVCARIALSTMPKERRPVVRAVLNPKNDGSLSTSDLTKQTPYTEPTVLKRMELLETLGIAECKEVDDRGTKVVEQREKFEWPDLLDFPDF</sequence>